<organism evidence="1">
    <name type="scientific">marine sediment metagenome</name>
    <dbReference type="NCBI Taxonomy" id="412755"/>
    <lineage>
        <taxon>unclassified sequences</taxon>
        <taxon>metagenomes</taxon>
        <taxon>ecological metagenomes</taxon>
    </lineage>
</organism>
<gene>
    <name evidence="1" type="ORF">S12H4_03584</name>
</gene>
<comment type="caution">
    <text evidence="1">The sequence shown here is derived from an EMBL/GenBank/DDBJ whole genome shotgun (WGS) entry which is preliminary data.</text>
</comment>
<accession>X1S8H4</accession>
<reference evidence="1" key="1">
    <citation type="journal article" date="2014" name="Front. Microbiol.">
        <title>High frequency of phylogenetically diverse reductive dehalogenase-homologous genes in deep subseafloor sedimentary metagenomes.</title>
        <authorList>
            <person name="Kawai M."/>
            <person name="Futagami T."/>
            <person name="Toyoda A."/>
            <person name="Takaki Y."/>
            <person name="Nishi S."/>
            <person name="Hori S."/>
            <person name="Arai W."/>
            <person name="Tsubouchi T."/>
            <person name="Morono Y."/>
            <person name="Uchiyama I."/>
            <person name="Ito T."/>
            <person name="Fujiyama A."/>
            <person name="Inagaki F."/>
            <person name="Takami H."/>
        </authorList>
    </citation>
    <scope>NUCLEOTIDE SEQUENCE</scope>
    <source>
        <strain evidence="1">Expedition CK06-06</strain>
    </source>
</reference>
<protein>
    <submittedName>
        <fullName evidence="1">Uncharacterized protein</fullName>
    </submittedName>
</protein>
<evidence type="ECO:0000313" key="1">
    <source>
        <dbReference type="EMBL" id="GAI71730.1"/>
    </source>
</evidence>
<dbReference type="AlphaFoldDB" id="X1S8H4"/>
<proteinExistence type="predicted"/>
<dbReference type="EMBL" id="BARW01001025">
    <property type="protein sequence ID" value="GAI71730.1"/>
    <property type="molecule type" value="Genomic_DNA"/>
</dbReference>
<sequence>MAKKKKELNSKKLDIIEHIKSMNSRNRVKSEKYDINQDLADVLREVLRYVNESTNLNKRNVKPISVLQCVPIWKTIVNNLVGNYPHIANSLKDTLTELFTKLSEAIQNNNRDDLSELLNNNQFRR</sequence>
<name>X1S8H4_9ZZZZ</name>